<dbReference type="InterPro" id="IPR008927">
    <property type="entry name" value="6-PGluconate_DH-like_C_sf"/>
</dbReference>
<name>A0AAE0TNV0_9PEZI</name>
<dbReference type="InterPro" id="IPR015815">
    <property type="entry name" value="HIBADH-related"/>
</dbReference>
<reference evidence="11" key="1">
    <citation type="submission" date="2023-07" db="EMBL/GenBank/DDBJ databases">
        <title>Black Yeasts Isolated from many extreme environments.</title>
        <authorList>
            <person name="Coleine C."/>
            <person name="Stajich J.E."/>
            <person name="Selbmann L."/>
        </authorList>
    </citation>
    <scope>NUCLEOTIDE SEQUENCE</scope>
    <source>
        <strain evidence="11">CCFEE 5485</strain>
    </source>
</reference>
<dbReference type="Proteomes" id="UP001274830">
    <property type="component" value="Unassembled WGS sequence"/>
</dbReference>
<evidence type="ECO:0000256" key="7">
    <source>
        <dbReference type="ARBA" id="ARBA00049197"/>
    </source>
</evidence>
<evidence type="ECO:0000256" key="2">
    <source>
        <dbReference type="ARBA" id="ARBA00006013"/>
    </source>
</evidence>
<feature type="domain" description="3-hydroxyisobutyrate dehydrogenase-like NAD-binding" evidence="10">
    <location>
        <begin position="182"/>
        <end position="292"/>
    </location>
</feature>
<dbReference type="GO" id="GO:0006574">
    <property type="term" value="P:L-valine catabolic process"/>
    <property type="evidence" value="ECO:0007669"/>
    <property type="project" value="TreeGrafter"/>
</dbReference>
<dbReference type="PANTHER" id="PTHR22981">
    <property type="entry name" value="3-HYDROXYISOBUTYRATE DEHYDROGENASE-RELATED"/>
    <property type="match status" value="1"/>
</dbReference>
<sequence>MAELPKTVGWIGLGAMGFPMAANLVKKLSNDTQFFVYDVVQDFVDRFVKEGGERVHACTSAKEVADKSDVILSMVPEGSHVRAVYLTPDTGVLASDIEAKILIDCSTIDTGTSLAIRDETASKHPKARFYDAPVSGGVVGAEKGTLTFMLGSSESNQDIQFLKTLLSLMGGNIFPCGGSSLGLTAKLCNNYTSAMISVATSEAMNIGITAGMDPRVLANIFHTSTAQSAICDDWCPVPGISPDAPSSKGYKGGFRVGLMKKDVGLAVDTAKRLGVKLALGEPGLGVYEGAARDPRCEGLDSRVIYRFLGAREDWRRDFPEEVEMRRDETKRLVRVAREKGL</sequence>
<keyword evidence="12" id="KW-1185">Reference proteome</keyword>
<dbReference type="AlphaFoldDB" id="A0AAE0TNV0"/>
<dbReference type="PIRSF" id="PIRSF000103">
    <property type="entry name" value="HIBADH"/>
    <property type="match status" value="1"/>
</dbReference>
<dbReference type="InterPro" id="IPR006115">
    <property type="entry name" value="6PGDH_NADP-bd"/>
</dbReference>
<evidence type="ECO:0000313" key="12">
    <source>
        <dbReference type="Proteomes" id="UP001274830"/>
    </source>
</evidence>
<evidence type="ECO:0000256" key="6">
    <source>
        <dbReference type="ARBA" id="ARBA00023027"/>
    </source>
</evidence>
<evidence type="ECO:0000256" key="1">
    <source>
        <dbReference type="ARBA" id="ARBA00005109"/>
    </source>
</evidence>
<evidence type="ECO:0000259" key="9">
    <source>
        <dbReference type="Pfam" id="PF03446"/>
    </source>
</evidence>
<comment type="catalytic activity">
    <reaction evidence="7">
        <text>3-hydroxy-2-methylpropanoate + NAD(+) = 2-methyl-3-oxopropanoate + NADH + H(+)</text>
        <dbReference type="Rhea" id="RHEA:17681"/>
        <dbReference type="ChEBI" id="CHEBI:11805"/>
        <dbReference type="ChEBI" id="CHEBI:15378"/>
        <dbReference type="ChEBI" id="CHEBI:57540"/>
        <dbReference type="ChEBI" id="CHEBI:57700"/>
        <dbReference type="ChEBI" id="CHEBI:57945"/>
        <dbReference type="EC" id="1.1.1.31"/>
    </reaction>
</comment>
<evidence type="ECO:0000256" key="5">
    <source>
        <dbReference type="ARBA" id="ARBA00023002"/>
    </source>
</evidence>
<dbReference type="EC" id="1.1.1.31" evidence="3"/>
<dbReference type="InterPro" id="IPR013328">
    <property type="entry name" value="6PGD_dom2"/>
</dbReference>
<dbReference type="Gene3D" id="3.40.50.720">
    <property type="entry name" value="NAD(P)-binding Rossmann-like Domain"/>
    <property type="match status" value="1"/>
</dbReference>
<dbReference type="PANTHER" id="PTHR22981:SF81">
    <property type="entry name" value="DEHYDROGENASE, PUTATIVE-RELATED"/>
    <property type="match status" value="1"/>
</dbReference>
<comment type="pathway">
    <text evidence="1">Amino-acid degradation; L-valine degradation.</text>
</comment>
<gene>
    <name evidence="11" type="ORF">LTR78_009276</name>
</gene>
<dbReference type="GO" id="GO:0005739">
    <property type="term" value="C:mitochondrion"/>
    <property type="evidence" value="ECO:0007669"/>
    <property type="project" value="TreeGrafter"/>
</dbReference>
<keyword evidence="4" id="KW-0101">Branched-chain amino acid catabolism</keyword>
<dbReference type="FunFam" id="1.10.1040.10:FF:000006">
    <property type="entry name" value="3-hydroxyisobutyrate dehydrogenase"/>
    <property type="match status" value="1"/>
</dbReference>
<dbReference type="SUPFAM" id="SSF51735">
    <property type="entry name" value="NAD(P)-binding Rossmann-fold domains"/>
    <property type="match status" value="1"/>
</dbReference>
<proteinExistence type="inferred from homology"/>
<dbReference type="GO" id="GO:0008442">
    <property type="term" value="F:3-hydroxyisobutyrate dehydrogenase activity"/>
    <property type="evidence" value="ECO:0007669"/>
    <property type="project" value="UniProtKB-EC"/>
</dbReference>
<dbReference type="EMBL" id="JAUTXT010000050">
    <property type="protein sequence ID" value="KAK3670832.1"/>
    <property type="molecule type" value="Genomic_DNA"/>
</dbReference>
<protein>
    <recommendedName>
        <fullName evidence="3">3-hydroxyisobutyrate dehydrogenase</fullName>
        <ecNumber evidence="3">1.1.1.31</ecNumber>
    </recommendedName>
</protein>
<feature type="active site" evidence="8">
    <location>
        <position position="186"/>
    </location>
</feature>
<feature type="domain" description="6-phosphogluconate dehydrogenase NADP-binding" evidence="9">
    <location>
        <begin position="7"/>
        <end position="176"/>
    </location>
</feature>
<evidence type="ECO:0000256" key="4">
    <source>
        <dbReference type="ARBA" id="ARBA00022456"/>
    </source>
</evidence>
<evidence type="ECO:0000259" key="10">
    <source>
        <dbReference type="Pfam" id="PF14833"/>
    </source>
</evidence>
<keyword evidence="5" id="KW-0560">Oxidoreductase</keyword>
<keyword evidence="6" id="KW-0520">NAD</keyword>
<dbReference type="Gene3D" id="1.10.1040.10">
    <property type="entry name" value="N-(1-d-carboxylethyl)-l-norvaline Dehydrogenase, domain 2"/>
    <property type="match status" value="1"/>
</dbReference>
<evidence type="ECO:0000313" key="11">
    <source>
        <dbReference type="EMBL" id="KAK3670832.1"/>
    </source>
</evidence>
<dbReference type="InterPro" id="IPR036291">
    <property type="entry name" value="NAD(P)-bd_dom_sf"/>
</dbReference>
<dbReference type="GO" id="GO:0051287">
    <property type="term" value="F:NAD binding"/>
    <property type="evidence" value="ECO:0007669"/>
    <property type="project" value="InterPro"/>
</dbReference>
<evidence type="ECO:0000256" key="8">
    <source>
        <dbReference type="PIRSR" id="PIRSR000103-1"/>
    </source>
</evidence>
<dbReference type="SUPFAM" id="SSF48179">
    <property type="entry name" value="6-phosphogluconate dehydrogenase C-terminal domain-like"/>
    <property type="match status" value="1"/>
</dbReference>
<dbReference type="Pfam" id="PF14833">
    <property type="entry name" value="NAD_binding_11"/>
    <property type="match status" value="1"/>
</dbReference>
<accession>A0AAE0TNV0</accession>
<dbReference type="InterPro" id="IPR029154">
    <property type="entry name" value="HIBADH-like_NADP-bd"/>
</dbReference>
<evidence type="ECO:0000256" key="3">
    <source>
        <dbReference type="ARBA" id="ARBA00012991"/>
    </source>
</evidence>
<organism evidence="11 12">
    <name type="scientific">Recurvomyces mirabilis</name>
    <dbReference type="NCBI Taxonomy" id="574656"/>
    <lineage>
        <taxon>Eukaryota</taxon>
        <taxon>Fungi</taxon>
        <taxon>Dikarya</taxon>
        <taxon>Ascomycota</taxon>
        <taxon>Pezizomycotina</taxon>
        <taxon>Dothideomycetes</taxon>
        <taxon>Dothideomycetidae</taxon>
        <taxon>Mycosphaerellales</taxon>
        <taxon>Teratosphaeriaceae</taxon>
        <taxon>Recurvomyces</taxon>
    </lineage>
</organism>
<comment type="caution">
    <text evidence="11">The sequence shown here is derived from an EMBL/GenBank/DDBJ whole genome shotgun (WGS) entry which is preliminary data.</text>
</comment>
<comment type="similarity">
    <text evidence="2">Belongs to the HIBADH-related family. 3-hydroxyisobutyrate dehydrogenase subfamily.</text>
</comment>
<dbReference type="Pfam" id="PF03446">
    <property type="entry name" value="NAD_binding_2"/>
    <property type="match status" value="1"/>
</dbReference>
<dbReference type="FunFam" id="3.40.50.720:FF:000746">
    <property type="entry name" value="3-hydroxyisobutyrate dehydrogenase, mitochondrial"/>
    <property type="match status" value="1"/>
</dbReference>
<dbReference type="GO" id="GO:0050661">
    <property type="term" value="F:NADP binding"/>
    <property type="evidence" value="ECO:0007669"/>
    <property type="project" value="InterPro"/>
</dbReference>